<dbReference type="OrthoDB" id="10264149at2759"/>
<organism evidence="3 4">
    <name type="scientific">Rhodotorula graminis (strain WP1)</name>
    <dbReference type="NCBI Taxonomy" id="578459"/>
    <lineage>
        <taxon>Eukaryota</taxon>
        <taxon>Fungi</taxon>
        <taxon>Dikarya</taxon>
        <taxon>Basidiomycota</taxon>
        <taxon>Pucciniomycotina</taxon>
        <taxon>Microbotryomycetes</taxon>
        <taxon>Sporidiobolales</taxon>
        <taxon>Sporidiobolaceae</taxon>
        <taxon>Rhodotorula</taxon>
    </lineage>
</organism>
<dbReference type="STRING" id="578459.A0A194S5Q3"/>
<name>A0A194S5Q3_RHOGW</name>
<evidence type="ECO:0000259" key="2">
    <source>
        <dbReference type="Pfam" id="PF19274"/>
    </source>
</evidence>
<evidence type="ECO:0000313" key="3">
    <source>
        <dbReference type="EMBL" id="KPV75835.1"/>
    </source>
</evidence>
<sequence>TLLAQPNFDILHLVVALPVRLFTEASIAVGQETWTWIADARPELEARVVAEVLEAWAGTIESQQGLFCKKLDTDTPLNQETQYTPTDKDELTRNYLMANRLYSPMLALLEFLSSRFQAFRYRSAELVHASLLFFVRLVAAHKS</sequence>
<feature type="domain" description="PI4-kinase N-terminal" evidence="2">
    <location>
        <begin position="10"/>
        <end position="137"/>
    </location>
</feature>
<comment type="similarity">
    <text evidence="1">Belongs to the PI3/PI4-kinase family. Type III PI4K subfamily.</text>
</comment>
<evidence type="ECO:0000313" key="4">
    <source>
        <dbReference type="Proteomes" id="UP000053890"/>
    </source>
</evidence>
<dbReference type="Pfam" id="PF19274">
    <property type="entry name" value="PI4K_N"/>
    <property type="match status" value="1"/>
</dbReference>
<proteinExistence type="inferred from homology"/>
<keyword evidence="4" id="KW-1185">Reference proteome</keyword>
<feature type="non-terminal residue" evidence="3">
    <location>
        <position position="1"/>
    </location>
</feature>
<accession>A0A194S5Q3</accession>
<gene>
    <name evidence="3" type="ORF">RHOBADRAFT_2987</name>
</gene>
<dbReference type="RefSeq" id="XP_018271884.1">
    <property type="nucleotide sequence ID" value="XM_018412890.1"/>
</dbReference>
<reference evidence="3 4" key="1">
    <citation type="journal article" date="2015" name="Front. Microbiol.">
        <title>Genome sequence of the plant growth promoting endophytic yeast Rhodotorula graminis WP1.</title>
        <authorList>
            <person name="Firrincieli A."/>
            <person name="Otillar R."/>
            <person name="Salamov A."/>
            <person name="Schmutz J."/>
            <person name="Khan Z."/>
            <person name="Redman R.S."/>
            <person name="Fleck N.D."/>
            <person name="Lindquist E."/>
            <person name="Grigoriev I.V."/>
            <person name="Doty S.L."/>
        </authorList>
    </citation>
    <scope>NUCLEOTIDE SEQUENCE [LARGE SCALE GENOMIC DNA]</scope>
    <source>
        <strain evidence="3 4">WP1</strain>
    </source>
</reference>
<dbReference type="Proteomes" id="UP000053890">
    <property type="component" value="Unassembled WGS sequence"/>
</dbReference>
<dbReference type="AlphaFoldDB" id="A0A194S5Q3"/>
<dbReference type="GeneID" id="28973339"/>
<dbReference type="EMBL" id="KQ474077">
    <property type="protein sequence ID" value="KPV75835.1"/>
    <property type="molecule type" value="Genomic_DNA"/>
</dbReference>
<protein>
    <recommendedName>
        <fullName evidence="2">PI4-kinase N-terminal domain-containing protein</fullName>
    </recommendedName>
</protein>
<dbReference type="OMA" id="KSMSTHA"/>
<feature type="non-terminal residue" evidence="3">
    <location>
        <position position="143"/>
    </location>
</feature>
<dbReference type="InterPro" id="IPR045495">
    <property type="entry name" value="PI4K_N"/>
</dbReference>
<evidence type="ECO:0000256" key="1">
    <source>
        <dbReference type="ARBA" id="ARBA00006209"/>
    </source>
</evidence>